<gene>
    <name evidence="1" type="primary">Acey_s0008.g188</name>
    <name evidence="1" type="ORF">Y032_0008g188</name>
</gene>
<name>A0A016VJK1_9BILA</name>
<reference evidence="2" key="1">
    <citation type="journal article" date="2015" name="Nat. Genet.">
        <title>The genome and transcriptome of the zoonotic hookworm Ancylostoma ceylanicum identify infection-specific gene families.</title>
        <authorList>
            <person name="Schwarz E.M."/>
            <person name="Hu Y."/>
            <person name="Antoshechkin I."/>
            <person name="Miller M.M."/>
            <person name="Sternberg P.W."/>
            <person name="Aroian R.V."/>
        </authorList>
    </citation>
    <scope>NUCLEOTIDE SEQUENCE</scope>
    <source>
        <strain evidence="2">HY135</strain>
    </source>
</reference>
<evidence type="ECO:0000313" key="1">
    <source>
        <dbReference type="EMBL" id="EYC27794.1"/>
    </source>
</evidence>
<protein>
    <submittedName>
        <fullName evidence="1">Uncharacterized protein</fullName>
    </submittedName>
</protein>
<dbReference type="EMBL" id="JARK01001344">
    <property type="protein sequence ID" value="EYC27794.1"/>
    <property type="molecule type" value="Genomic_DNA"/>
</dbReference>
<dbReference type="AlphaFoldDB" id="A0A016VJK1"/>
<comment type="caution">
    <text evidence="1">The sequence shown here is derived from an EMBL/GenBank/DDBJ whole genome shotgun (WGS) entry which is preliminary data.</text>
</comment>
<dbReference type="Proteomes" id="UP000024635">
    <property type="component" value="Unassembled WGS sequence"/>
</dbReference>
<proteinExistence type="predicted"/>
<evidence type="ECO:0000313" key="2">
    <source>
        <dbReference type="Proteomes" id="UP000024635"/>
    </source>
</evidence>
<keyword evidence="2" id="KW-1185">Reference proteome</keyword>
<sequence>MLRDFFVLVNESIGGKKVRENGGVHFHTGFLLFFSEQRPEHPMTNSEKICLFWTAIDLKRIDLAETDGIKTVAHYLDF</sequence>
<accession>A0A016VJK1</accession>
<organism evidence="1 2">
    <name type="scientific">Ancylostoma ceylanicum</name>
    <dbReference type="NCBI Taxonomy" id="53326"/>
    <lineage>
        <taxon>Eukaryota</taxon>
        <taxon>Metazoa</taxon>
        <taxon>Ecdysozoa</taxon>
        <taxon>Nematoda</taxon>
        <taxon>Chromadorea</taxon>
        <taxon>Rhabditida</taxon>
        <taxon>Rhabditina</taxon>
        <taxon>Rhabditomorpha</taxon>
        <taxon>Strongyloidea</taxon>
        <taxon>Ancylostomatidae</taxon>
        <taxon>Ancylostomatinae</taxon>
        <taxon>Ancylostoma</taxon>
    </lineage>
</organism>